<protein>
    <submittedName>
        <fullName evidence="6">Transcriptional regulator, LysR family protein</fullName>
    </submittedName>
</protein>
<dbReference type="SUPFAM" id="SSF46785">
    <property type="entry name" value="Winged helix' DNA-binding domain"/>
    <property type="match status" value="1"/>
</dbReference>
<proteinExistence type="inferred from homology"/>
<dbReference type="PROSITE" id="PS50931">
    <property type="entry name" value="HTH_LYSR"/>
    <property type="match status" value="1"/>
</dbReference>
<feature type="domain" description="HTH lysR-type" evidence="5">
    <location>
        <begin position="1"/>
        <end position="58"/>
    </location>
</feature>
<keyword evidence="2" id="KW-0805">Transcription regulation</keyword>
<dbReference type="Pfam" id="PF00126">
    <property type="entry name" value="HTH_1"/>
    <property type="match status" value="1"/>
</dbReference>
<dbReference type="InterPro" id="IPR058163">
    <property type="entry name" value="LysR-type_TF_proteobact-type"/>
</dbReference>
<gene>
    <name evidence="6" type="ORF">OLMES_3900</name>
</gene>
<dbReference type="Proteomes" id="UP000196027">
    <property type="component" value="Chromosome"/>
</dbReference>
<organism evidence="6 7">
    <name type="scientific">Oleiphilus messinensis</name>
    <dbReference type="NCBI Taxonomy" id="141451"/>
    <lineage>
        <taxon>Bacteria</taxon>
        <taxon>Pseudomonadati</taxon>
        <taxon>Pseudomonadota</taxon>
        <taxon>Gammaproteobacteria</taxon>
        <taxon>Oceanospirillales</taxon>
        <taxon>Oleiphilaceae</taxon>
        <taxon>Oleiphilus</taxon>
    </lineage>
</organism>
<name>A0A1Y0ICD9_9GAMM</name>
<dbReference type="GO" id="GO:0006351">
    <property type="term" value="P:DNA-templated transcription"/>
    <property type="evidence" value="ECO:0007669"/>
    <property type="project" value="TreeGrafter"/>
</dbReference>
<evidence type="ECO:0000256" key="4">
    <source>
        <dbReference type="ARBA" id="ARBA00023163"/>
    </source>
</evidence>
<evidence type="ECO:0000313" key="7">
    <source>
        <dbReference type="Proteomes" id="UP000196027"/>
    </source>
</evidence>
<dbReference type="Pfam" id="PF03466">
    <property type="entry name" value="LysR_substrate"/>
    <property type="match status" value="1"/>
</dbReference>
<evidence type="ECO:0000256" key="3">
    <source>
        <dbReference type="ARBA" id="ARBA00023125"/>
    </source>
</evidence>
<dbReference type="InterPro" id="IPR036388">
    <property type="entry name" value="WH-like_DNA-bd_sf"/>
</dbReference>
<dbReference type="GO" id="GO:0003700">
    <property type="term" value="F:DNA-binding transcription factor activity"/>
    <property type="evidence" value="ECO:0007669"/>
    <property type="project" value="InterPro"/>
</dbReference>
<dbReference type="PANTHER" id="PTHR30537:SF5">
    <property type="entry name" value="HTH-TYPE TRANSCRIPTIONAL ACTIVATOR TTDR-RELATED"/>
    <property type="match status" value="1"/>
</dbReference>
<evidence type="ECO:0000259" key="5">
    <source>
        <dbReference type="PROSITE" id="PS50931"/>
    </source>
</evidence>
<dbReference type="KEGG" id="ome:OLMES_3900"/>
<dbReference type="InterPro" id="IPR000847">
    <property type="entry name" value="LysR_HTH_N"/>
</dbReference>
<dbReference type="OrthoDB" id="9815676at2"/>
<dbReference type="CDD" id="cd08422">
    <property type="entry name" value="PBP2_CrgA_like"/>
    <property type="match status" value="1"/>
</dbReference>
<dbReference type="GO" id="GO:0043565">
    <property type="term" value="F:sequence-specific DNA binding"/>
    <property type="evidence" value="ECO:0007669"/>
    <property type="project" value="TreeGrafter"/>
</dbReference>
<reference evidence="6 7" key="1">
    <citation type="submission" date="2017-05" db="EMBL/GenBank/DDBJ databases">
        <title>Genomic insights into alkan degradation activity of Oleiphilus messinensis.</title>
        <authorList>
            <person name="Kozyavkin S.A."/>
            <person name="Slesarev A.I."/>
            <person name="Golyshin P.N."/>
            <person name="Korzhenkov A."/>
            <person name="Golyshina O.N."/>
            <person name="Toshchakov S.V."/>
        </authorList>
    </citation>
    <scope>NUCLEOTIDE SEQUENCE [LARGE SCALE GENOMIC DNA]</scope>
    <source>
        <strain evidence="6 7">ME102</strain>
    </source>
</reference>
<accession>A0A1Y0ICD9</accession>
<dbReference type="SUPFAM" id="SSF53850">
    <property type="entry name" value="Periplasmic binding protein-like II"/>
    <property type="match status" value="1"/>
</dbReference>
<comment type="similarity">
    <text evidence="1">Belongs to the LysR transcriptional regulatory family.</text>
</comment>
<keyword evidence="3" id="KW-0238">DNA-binding</keyword>
<dbReference type="FunFam" id="1.10.10.10:FF:000001">
    <property type="entry name" value="LysR family transcriptional regulator"/>
    <property type="match status" value="1"/>
</dbReference>
<keyword evidence="7" id="KW-1185">Reference proteome</keyword>
<dbReference type="InterPro" id="IPR005119">
    <property type="entry name" value="LysR_subst-bd"/>
</dbReference>
<evidence type="ECO:0000256" key="1">
    <source>
        <dbReference type="ARBA" id="ARBA00009437"/>
    </source>
</evidence>
<evidence type="ECO:0000256" key="2">
    <source>
        <dbReference type="ARBA" id="ARBA00023015"/>
    </source>
</evidence>
<sequence>MDIEAVIWFAEVVNAGSFVGAARRIGQPSSNVSRRIAKLEDHLGVKLIQRTTRSLSLTQDGEALLPMARQLTRSQYQITEWKDSLSHEPKGVLRLTAPHSFAREPLTQWLLNYRSKYPLVRIELIHSNDYLDFQDNRLDFAFRQGPLPDSSLIAKRLFSIEYGVFATPTMIRAGSELKEPNDLQRVPLITAGSIGKVFPWRFRNTDMLPKDPALSFEDTAQCIQAAVSGLGFTYASRYEASPFIREGCLEEVLIPFRPTPIGFHMVYPERKHRALKNETFLVAIQEELEKFGVPEGLVS</sequence>
<dbReference type="RefSeq" id="WP_087462763.1">
    <property type="nucleotide sequence ID" value="NZ_CP021425.1"/>
</dbReference>
<dbReference type="Gene3D" id="3.40.190.290">
    <property type="match status" value="1"/>
</dbReference>
<dbReference type="AlphaFoldDB" id="A0A1Y0ICD9"/>
<dbReference type="EMBL" id="CP021425">
    <property type="protein sequence ID" value="ARU57920.1"/>
    <property type="molecule type" value="Genomic_DNA"/>
</dbReference>
<dbReference type="PANTHER" id="PTHR30537">
    <property type="entry name" value="HTH-TYPE TRANSCRIPTIONAL REGULATOR"/>
    <property type="match status" value="1"/>
</dbReference>
<keyword evidence="4" id="KW-0804">Transcription</keyword>
<dbReference type="Gene3D" id="1.10.10.10">
    <property type="entry name" value="Winged helix-like DNA-binding domain superfamily/Winged helix DNA-binding domain"/>
    <property type="match status" value="1"/>
</dbReference>
<evidence type="ECO:0000313" key="6">
    <source>
        <dbReference type="EMBL" id="ARU57920.1"/>
    </source>
</evidence>
<dbReference type="InterPro" id="IPR036390">
    <property type="entry name" value="WH_DNA-bd_sf"/>
</dbReference>